<reference evidence="8 9" key="1">
    <citation type="submission" date="2019-06" db="EMBL/GenBank/DDBJ databases">
        <title>Emergence of pandrug resistant Empedobacter falsenii in China.</title>
        <authorList>
            <person name="Dong N."/>
            <person name="Chen S."/>
            <person name="Zhang R."/>
        </authorList>
    </citation>
    <scope>NUCLEOTIDE SEQUENCE [LARGE SCALE GENOMIC DNA]</scope>
    <source>
        <strain evidence="8 9">1681-1</strain>
    </source>
</reference>
<dbReference type="RefSeq" id="WP_180906605.1">
    <property type="nucleotide sequence ID" value="NZ_CP040908.1"/>
</dbReference>
<keyword evidence="5" id="KW-0175">Coiled coil</keyword>
<evidence type="ECO:0000256" key="1">
    <source>
        <dbReference type="ARBA" id="ARBA00022741"/>
    </source>
</evidence>
<dbReference type="InterPro" id="IPR057342">
    <property type="entry name" value="DEXDc_RapA"/>
</dbReference>
<dbReference type="SUPFAM" id="SSF52540">
    <property type="entry name" value="P-loop containing nucleoside triphosphate hydrolases"/>
    <property type="match status" value="2"/>
</dbReference>
<evidence type="ECO:0000256" key="3">
    <source>
        <dbReference type="ARBA" id="ARBA00022806"/>
    </source>
</evidence>
<proteinExistence type="predicted"/>
<keyword evidence="9" id="KW-1185">Reference proteome</keyword>
<accession>A0A7H9DRW8</accession>
<dbReference type="Gene3D" id="3.40.50.10810">
    <property type="entry name" value="Tandem AAA-ATPase domain"/>
    <property type="match status" value="1"/>
</dbReference>
<dbReference type="GeneID" id="78401299"/>
<gene>
    <name evidence="8" type="ORF">FH779_07535</name>
</gene>
<dbReference type="SMART" id="SM00490">
    <property type="entry name" value="HELICc"/>
    <property type="match status" value="1"/>
</dbReference>
<dbReference type="AlphaFoldDB" id="A0A7H9DRW8"/>
<dbReference type="EMBL" id="CP040908">
    <property type="protein sequence ID" value="QLL57938.1"/>
    <property type="molecule type" value="Genomic_DNA"/>
</dbReference>
<dbReference type="InterPro" id="IPR000330">
    <property type="entry name" value="SNF2_N"/>
</dbReference>
<dbReference type="Pfam" id="PF00176">
    <property type="entry name" value="SNF2-rel_dom"/>
    <property type="match status" value="1"/>
</dbReference>
<dbReference type="GO" id="GO:0005524">
    <property type="term" value="F:ATP binding"/>
    <property type="evidence" value="ECO:0007669"/>
    <property type="project" value="UniProtKB-KW"/>
</dbReference>
<dbReference type="InterPro" id="IPR038718">
    <property type="entry name" value="SNF2-like_sf"/>
</dbReference>
<dbReference type="InterPro" id="IPR049730">
    <property type="entry name" value="SNF2/RAD54-like_C"/>
</dbReference>
<keyword evidence="1" id="KW-0547">Nucleotide-binding</keyword>
<dbReference type="GO" id="GO:0016787">
    <property type="term" value="F:hydrolase activity"/>
    <property type="evidence" value="ECO:0007669"/>
    <property type="project" value="UniProtKB-KW"/>
</dbReference>
<dbReference type="GO" id="GO:0004386">
    <property type="term" value="F:helicase activity"/>
    <property type="evidence" value="ECO:0007669"/>
    <property type="project" value="UniProtKB-KW"/>
</dbReference>
<evidence type="ECO:0000259" key="7">
    <source>
        <dbReference type="PROSITE" id="PS51194"/>
    </source>
</evidence>
<dbReference type="PROSITE" id="PS51194">
    <property type="entry name" value="HELICASE_CTER"/>
    <property type="match status" value="1"/>
</dbReference>
<dbReference type="KEGG" id="efal:FH779_07535"/>
<dbReference type="InterPro" id="IPR001650">
    <property type="entry name" value="Helicase_C-like"/>
</dbReference>
<organism evidence="8 9">
    <name type="scientific">Empedobacter falsenii</name>
    <dbReference type="NCBI Taxonomy" id="343874"/>
    <lineage>
        <taxon>Bacteria</taxon>
        <taxon>Pseudomonadati</taxon>
        <taxon>Bacteroidota</taxon>
        <taxon>Flavobacteriia</taxon>
        <taxon>Flavobacteriales</taxon>
        <taxon>Weeksellaceae</taxon>
        <taxon>Empedobacter</taxon>
    </lineage>
</organism>
<keyword evidence="3 8" id="KW-0347">Helicase</keyword>
<feature type="domain" description="Helicase C-terminal" evidence="7">
    <location>
        <begin position="410"/>
        <end position="590"/>
    </location>
</feature>
<dbReference type="InterPro" id="IPR027417">
    <property type="entry name" value="P-loop_NTPase"/>
</dbReference>
<keyword evidence="2" id="KW-0378">Hydrolase</keyword>
<evidence type="ECO:0000256" key="4">
    <source>
        <dbReference type="ARBA" id="ARBA00022840"/>
    </source>
</evidence>
<protein>
    <submittedName>
        <fullName evidence="8">DEAD/DEAH box helicase</fullName>
    </submittedName>
</protein>
<feature type="domain" description="Helicase ATP-binding" evidence="6">
    <location>
        <begin position="48"/>
        <end position="215"/>
    </location>
</feature>
<feature type="coiled-coil region" evidence="5">
    <location>
        <begin position="847"/>
        <end position="919"/>
    </location>
</feature>
<sequence length="945" mass="109615">MINQYQAKYYAYELSKKSTSDSPEKFGATLMDAKVELNPHQVEAALFAFKSPYSKGAILADEVGLGKTIEAGILLSQKWAEGKKKILIICPSSLRKQWVNELEDKFYLKAEVLDNISYNKKAKAGIKNPFDNGHTIKICSYQFARKRAEEIQLTSWDLVVLDEAHYLRNAYKYGNVTAQTIQNAIRDYKKVLLTATPLQNKLDELYGLVSFIDPEIFGDIKSFRRNYILESGNRDIEGLKERLNSIVHRTLRRDVKEFINYRERIPITQQFTPSKEEQELYDKVLEYLRQERTYAFPPAQKHLMQSVIFKLLGSSSFAISRTLESLLKRLRMLLESSKVVEDDLYEMFLEEYENLDDEFDEGEIIDEGDFNEITLDDKIAIEEEIKQLEEFLILANSIQHNEKGEKLLIALDQGFAKLKELGAKQKALIFTESTRTQQYLLERLSKEKYAGRILIFNGNNSDPISNQIYRDWIADDKNAGKVTGSKAVDIRQALVDAFKSDQYDIMIATEAAAEGINLQFCSMIVNYDLPWNPQRVEQRIGRCHRYGQEYDVVVVNFLNAANAVETRVYELLENKFRLFEGVFGSSDEVLGTIENGVDFEKRIIEVYKKCRTKEEIEAYFNQLQNEFEDQINQKVKEVQSKLFNHFEASVIEKLRTTYSETKVFIEKFEKWLWELTQFYLKNKAQFIFDDFTFILENGEKYTLNKKREDAKRFLINGSIAQKIISQGKKEKTPLAHLSFNWSNINVKHTDISKLKAKSGVLRVSNLEVSSEIESHSVLLFSGITDENEVLNDDICRFILGLNSTINDSFKGDLDTIDKHHAIIKQERLKYLEDTDAALMQREFKKFHNWADDKIFELESELKEAKKEEKEIDRAAMQEGLSGAEALAMQEQLAKAKKKVSRLKREMFDREDEINEERDQMIAEAKSKLNRTITEEEVFTVSFELI</sequence>
<dbReference type="Gene3D" id="3.40.50.300">
    <property type="entry name" value="P-loop containing nucleotide triphosphate hydrolases"/>
    <property type="match status" value="1"/>
</dbReference>
<dbReference type="CDD" id="cd18793">
    <property type="entry name" value="SF2_C_SNF"/>
    <property type="match status" value="1"/>
</dbReference>
<evidence type="ECO:0000259" key="6">
    <source>
        <dbReference type="PROSITE" id="PS51192"/>
    </source>
</evidence>
<keyword evidence="4" id="KW-0067">ATP-binding</keyword>
<name>A0A7H9DRW8_9FLAO</name>
<dbReference type="PROSITE" id="PS51192">
    <property type="entry name" value="HELICASE_ATP_BIND_1"/>
    <property type="match status" value="1"/>
</dbReference>
<dbReference type="Proteomes" id="UP000510643">
    <property type="component" value="Chromosome"/>
</dbReference>
<evidence type="ECO:0000256" key="5">
    <source>
        <dbReference type="SAM" id="Coils"/>
    </source>
</evidence>
<evidence type="ECO:0000256" key="2">
    <source>
        <dbReference type="ARBA" id="ARBA00022801"/>
    </source>
</evidence>
<dbReference type="PANTHER" id="PTHR10799">
    <property type="entry name" value="SNF2/RAD54 HELICASE FAMILY"/>
    <property type="match status" value="1"/>
</dbReference>
<dbReference type="SMART" id="SM00487">
    <property type="entry name" value="DEXDc"/>
    <property type="match status" value="1"/>
</dbReference>
<dbReference type="InterPro" id="IPR014001">
    <property type="entry name" value="Helicase_ATP-bd"/>
</dbReference>
<dbReference type="Pfam" id="PF00271">
    <property type="entry name" value="Helicase_C"/>
    <property type="match status" value="1"/>
</dbReference>
<evidence type="ECO:0000313" key="8">
    <source>
        <dbReference type="EMBL" id="QLL57938.1"/>
    </source>
</evidence>
<evidence type="ECO:0000313" key="9">
    <source>
        <dbReference type="Proteomes" id="UP000510643"/>
    </source>
</evidence>
<dbReference type="CDD" id="cd18011">
    <property type="entry name" value="DEXDc_RapA"/>
    <property type="match status" value="1"/>
</dbReference>